<proteinExistence type="predicted"/>
<keyword evidence="1" id="KW-0472">Membrane</keyword>
<name>A0ABU1UET8_9MICC</name>
<feature type="transmembrane region" description="Helical" evidence="1">
    <location>
        <begin position="20"/>
        <end position="49"/>
    </location>
</feature>
<dbReference type="EMBL" id="JAVDVQ010000012">
    <property type="protein sequence ID" value="MDR7083620.1"/>
    <property type="molecule type" value="Genomic_DNA"/>
</dbReference>
<dbReference type="RefSeq" id="WP_310058658.1">
    <property type="nucleotide sequence ID" value="NZ_JAVDVQ010000012.1"/>
</dbReference>
<accession>A0ABU1UET8</accession>
<comment type="caution">
    <text evidence="2">The sequence shown here is derived from an EMBL/GenBank/DDBJ whole genome shotgun (WGS) entry which is preliminary data.</text>
</comment>
<evidence type="ECO:0000313" key="3">
    <source>
        <dbReference type="Proteomes" id="UP001252243"/>
    </source>
</evidence>
<dbReference type="Proteomes" id="UP001252243">
    <property type="component" value="Unassembled WGS sequence"/>
</dbReference>
<evidence type="ECO:0000313" key="2">
    <source>
        <dbReference type="EMBL" id="MDR7083620.1"/>
    </source>
</evidence>
<keyword evidence="3" id="KW-1185">Reference proteome</keyword>
<sequence length="54" mass="5549">MKSSSSGDDHPERGGVRGWVIITLISAVVIAGLLAIAGPPMAALFSMVVERAGR</sequence>
<evidence type="ECO:0000256" key="1">
    <source>
        <dbReference type="SAM" id="Phobius"/>
    </source>
</evidence>
<gene>
    <name evidence="2" type="ORF">J2X01_002915</name>
</gene>
<organism evidence="2 3">
    <name type="scientific">Arthrobacter ginsengisoli</name>
    <dbReference type="NCBI Taxonomy" id="1356565"/>
    <lineage>
        <taxon>Bacteria</taxon>
        <taxon>Bacillati</taxon>
        <taxon>Actinomycetota</taxon>
        <taxon>Actinomycetes</taxon>
        <taxon>Micrococcales</taxon>
        <taxon>Micrococcaceae</taxon>
        <taxon>Arthrobacter</taxon>
    </lineage>
</organism>
<protein>
    <submittedName>
        <fullName evidence="2">Uncharacterized protein</fullName>
    </submittedName>
</protein>
<keyword evidence="1" id="KW-0812">Transmembrane</keyword>
<keyword evidence="1" id="KW-1133">Transmembrane helix</keyword>
<reference evidence="2 3" key="1">
    <citation type="submission" date="2023-07" db="EMBL/GenBank/DDBJ databases">
        <title>Sorghum-associated microbial communities from plants grown in Nebraska, USA.</title>
        <authorList>
            <person name="Schachtman D."/>
        </authorList>
    </citation>
    <scope>NUCLEOTIDE SEQUENCE [LARGE SCALE GENOMIC DNA]</scope>
    <source>
        <strain evidence="2 3">BE167</strain>
    </source>
</reference>